<dbReference type="InterPro" id="IPR012327">
    <property type="entry name" value="MeTrfase_D12"/>
</dbReference>
<dbReference type="PROSITE" id="PS00092">
    <property type="entry name" value="N6_MTASE"/>
    <property type="match status" value="1"/>
</dbReference>
<evidence type="ECO:0000256" key="4">
    <source>
        <dbReference type="ARBA" id="ARBA00022679"/>
    </source>
</evidence>
<gene>
    <name evidence="8" type="ORF">KAK10_02735</name>
</gene>
<dbReference type="NCBIfam" id="TIGR00571">
    <property type="entry name" value="dam"/>
    <property type="match status" value="1"/>
</dbReference>
<comment type="similarity">
    <text evidence="1 7">Belongs to the N(4)/N(6)-methyltransferase family.</text>
</comment>
<dbReference type="PIRSF" id="PIRSF000398">
    <property type="entry name" value="M_m6A_EcoRV"/>
    <property type="match status" value="1"/>
</dbReference>
<dbReference type="Gene3D" id="1.10.1020.10">
    <property type="entry name" value="Adenine-specific Methyltransferase, Domain 2"/>
    <property type="match status" value="1"/>
</dbReference>
<comment type="caution">
    <text evidence="8">The sequence shown here is derived from an EMBL/GenBank/DDBJ whole genome shotgun (WGS) entry which is preliminary data.</text>
</comment>
<keyword evidence="4 7" id="KW-0808">Transferase</keyword>
<evidence type="ECO:0000256" key="1">
    <source>
        <dbReference type="ARBA" id="ARBA00006594"/>
    </source>
</evidence>
<evidence type="ECO:0000256" key="2">
    <source>
        <dbReference type="ARBA" id="ARBA00011900"/>
    </source>
</evidence>
<reference evidence="8" key="1">
    <citation type="submission" date="2021-04" db="EMBL/GenBank/DDBJ databases">
        <title>Taxonomic assessment of Weissella genus.</title>
        <authorList>
            <person name="Fanelli F."/>
            <person name="Chieffi D."/>
            <person name="Dell'Aquila A."/>
            <person name="Gyu-Sung C."/>
            <person name="Franz C.M.A.P."/>
            <person name="Fusco V."/>
        </authorList>
    </citation>
    <scope>NUCLEOTIDE SEQUENCE</scope>
    <source>
        <strain evidence="8">LMG 25373</strain>
    </source>
</reference>
<dbReference type="PRINTS" id="PR00505">
    <property type="entry name" value="D12N6MTFRASE"/>
</dbReference>
<dbReference type="InterPro" id="IPR002052">
    <property type="entry name" value="DNA_methylase_N6_adenine_CS"/>
</dbReference>
<dbReference type="PANTHER" id="PTHR30481:SF3">
    <property type="entry name" value="DNA ADENINE METHYLASE"/>
    <property type="match status" value="1"/>
</dbReference>
<keyword evidence="9" id="KW-1185">Reference proteome</keyword>
<evidence type="ECO:0000313" key="8">
    <source>
        <dbReference type="EMBL" id="MCM2436848.1"/>
    </source>
</evidence>
<dbReference type="Pfam" id="PF02086">
    <property type="entry name" value="MethyltransfD12"/>
    <property type="match status" value="1"/>
</dbReference>
<evidence type="ECO:0000256" key="6">
    <source>
        <dbReference type="ARBA" id="ARBA00047942"/>
    </source>
</evidence>
<dbReference type="SUPFAM" id="SSF53335">
    <property type="entry name" value="S-adenosyl-L-methionine-dependent methyltransferases"/>
    <property type="match status" value="1"/>
</dbReference>
<evidence type="ECO:0000256" key="7">
    <source>
        <dbReference type="RuleBase" id="RU361257"/>
    </source>
</evidence>
<comment type="catalytic activity">
    <reaction evidence="6 7">
        <text>a 2'-deoxyadenosine in DNA + S-adenosyl-L-methionine = an N(6)-methyl-2'-deoxyadenosine in DNA + S-adenosyl-L-homocysteine + H(+)</text>
        <dbReference type="Rhea" id="RHEA:15197"/>
        <dbReference type="Rhea" id="RHEA-COMP:12418"/>
        <dbReference type="Rhea" id="RHEA-COMP:12419"/>
        <dbReference type="ChEBI" id="CHEBI:15378"/>
        <dbReference type="ChEBI" id="CHEBI:57856"/>
        <dbReference type="ChEBI" id="CHEBI:59789"/>
        <dbReference type="ChEBI" id="CHEBI:90615"/>
        <dbReference type="ChEBI" id="CHEBI:90616"/>
        <dbReference type="EC" id="2.1.1.72"/>
    </reaction>
</comment>
<keyword evidence="3 7" id="KW-0489">Methyltransferase</keyword>
<evidence type="ECO:0000256" key="5">
    <source>
        <dbReference type="ARBA" id="ARBA00022691"/>
    </source>
</evidence>
<proteinExistence type="inferred from homology"/>
<dbReference type="Proteomes" id="UP001057481">
    <property type="component" value="Unassembled WGS sequence"/>
</dbReference>
<dbReference type="InterPro" id="IPR012263">
    <property type="entry name" value="M_m6A_EcoRV"/>
</dbReference>
<protein>
    <recommendedName>
        <fullName evidence="2 7">Site-specific DNA-methyltransferase (adenine-specific)</fullName>
        <ecNumber evidence="2 7">2.1.1.72</ecNumber>
    </recommendedName>
</protein>
<dbReference type="GO" id="GO:0032259">
    <property type="term" value="P:methylation"/>
    <property type="evidence" value="ECO:0007669"/>
    <property type="project" value="UniProtKB-KW"/>
</dbReference>
<keyword evidence="5 7" id="KW-0949">S-adenosyl-L-methionine</keyword>
<name>A0ABT0VG96_9LACO</name>
<dbReference type="EMBL" id="JAGMVS010000039">
    <property type="protein sequence ID" value="MCM2436848.1"/>
    <property type="molecule type" value="Genomic_DNA"/>
</dbReference>
<dbReference type="EC" id="2.1.1.72" evidence="2 7"/>
<accession>A0ABT0VG96</accession>
<evidence type="ECO:0000256" key="3">
    <source>
        <dbReference type="ARBA" id="ARBA00022603"/>
    </source>
</evidence>
<dbReference type="Gene3D" id="3.40.50.150">
    <property type="entry name" value="Vaccinia Virus protein VP39"/>
    <property type="match status" value="1"/>
</dbReference>
<dbReference type="InterPro" id="IPR023095">
    <property type="entry name" value="Ade_MeTrfase_dom_2"/>
</dbReference>
<sequence length="278" mass="32099">MVINPFIKWVGGKRQLLPELNKYIPVNFKNYYEPFLGGGAFLLNLQPKKAIVNDYNEELIITWKIVKEKPEELLQLLEIHQKNNSKEYYLDLRQTDRNGTLEKMTDVERAARFIYMIKTGFNGMWRVNKQGQNNIPYGKYKNPLIADRETVFKVSNYLNGNDINFFSGDYKSVLDEADTGDFVYFDPPYIPLTKTSSFTSYSAEFGYKEQVELRDMFKKLHEKNVSVLLSNSDVPLIYDLYSNIEGITINKVVANRSVGANSSSRHKVGEVLITNIEV</sequence>
<dbReference type="PANTHER" id="PTHR30481">
    <property type="entry name" value="DNA ADENINE METHYLASE"/>
    <property type="match status" value="1"/>
</dbReference>
<dbReference type="GO" id="GO:0009007">
    <property type="term" value="F:site-specific DNA-methyltransferase (adenine-specific) activity"/>
    <property type="evidence" value="ECO:0007669"/>
    <property type="project" value="UniProtKB-EC"/>
</dbReference>
<evidence type="ECO:0000313" key="9">
    <source>
        <dbReference type="Proteomes" id="UP001057481"/>
    </source>
</evidence>
<organism evidence="8 9">
    <name type="scientific">Periweissella beninensis</name>
    <dbReference type="NCBI Taxonomy" id="504936"/>
    <lineage>
        <taxon>Bacteria</taxon>
        <taxon>Bacillati</taxon>
        <taxon>Bacillota</taxon>
        <taxon>Bacilli</taxon>
        <taxon>Lactobacillales</taxon>
        <taxon>Lactobacillaceae</taxon>
        <taxon>Periweissella</taxon>
    </lineage>
</organism>
<dbReference type="InterPro" id="IPR029063">
    <property type="entry name" value="SAM-dependent_MTases_sf"/>
</dbReference>